<dbReference type="OrthoDB" id="4121208at2759"/>
<evidence type="ECO:0000256" key="1">
    <source>
        <dbReference type="SAM" id="SignalP"/>
    </source>
</evidence>
<feature type="chain" id="PRO_5028831414" evidence="1">
    <location>
        <begin position="18"/>
        <end position="349"/>
    </location>
</feature>
<proteinExistence type="predicted"/>
<keyword evidence="3" id="KW-1185">Reference proteome</keyword>
<protein>
    <submittedName>
        <fullName evidence="2">Uncharacterized protein</fullName>
    </submittedName>
</protein>
<reference evidence="2 3" key="1">
    <citation type="submission" date="2018-05" db="EMBL/GenBank/DDBJ databases">
        <title>Whole genome sequencing for identification of molecular markers to develop diagnostic detection tools for the regulated plant pathogen Lachnellula willkommii.</title>
        <authorList>
            <person name="Giroux E."/>
            <person name="Bilodeau G."/>
        </authorList>
    </citation>
    <scope>NUCLEOTIDE SEQUENCE [LARGE SCALE GENOMIC DNA]</scope>
    <source>
        <strain evidence="2 3">CBS 625.97</strain>
    </source>
</reference>
<evidence type="ECO:0000313" key="2">
    <source>
        <dbReference type="EMBL" id="TVY56153.1"/>
    </source>
</evidence>
<keyword evidence="1" id="KW-0732">Signal</keyword>
<feature type="signal peptide" evidence="1">
    <location>
        <begin position="1"/>
        <end position="17"/>
    </location>
</feature>
<gene>
    <name evidence="2" type="ORF">LCER1_G002578</name>
</gene>
<sequence length="349" mass="37223">MVSFALLSFYILWTLCALPVESLWLFRRSNGHLNRAANGPGETIRKSQGSEPDHNFTYSVPSPRVITPTLTSQSMVVTSVVAAYEVCNTPGSNTSSTCSTVFRNITTSLCSTVLTAWFTSVTVTDCNQNITFSTQTSYSLATATTIPSTPSALLASQALSQGPTATTFVQSVVYYFIAPWQSLAANTPTNIAVLICKFDQDDSKICHEIKEVWVVHTENVPVTSTSTVSISTSFTAPAVLLLGPSQSITIPTGAFELTTEIEHTSLSANSTTFTSTLSESEAFTTALLGAAPSQNETSTTTSTTTITISGQPTTITRTLSLVSKSESSCLTAVGFGKTSAVWYVMRNKL</sequence>
<dbReference type="EMBL" id="QGMG01000182">
    <property type="protein sequence ID" value="TVY56153.1"/>
    <property type="molecule type" value="Genomic_DNA"/>
</dbReference>
<comment type="caution">
    <text evidence="2">The sequence shown here is derived from an EMBL/GenBank/DDBJ whole genome shotgun (WGS) entry which is preliminary data.</text>
</comment>
<dbReference type="Proteomes" id="UP000481288">
    <property type="component" value="Unassembled WGS sequence"/>
</dbReference>
<accession>A0A7D8YVS6</accession>
<evidence type="ECO:0000313" key="3">
    <source>
        <dbReference type="Proteomes" id="UP000481288"/>
    </source>
</evidence>
<name>A0A7D8YVS6_9HELO</name>
<organism evidence="2 3">
    <name type="scientific">Lachnellula cervina</name>
    <dbReference type="NCBI Taxonomy" id="1316786"/>
    <lineage>
        <taxon>Eukaryota</taxon>
        <taxon>Fungi</taxon>
        <taxon>Dikarya</taxon>
        <taxon>Ascomycota</taxon>
        <taxon>Pezizomycotina</taxon>
        <taxon>Leotiomycetes</taxon>
        <taxon>Helotiales</taxon>
        <taxon>Lachnaceae</taxon>
        <taxon>Lachnellula</taxon>
    </lineage>
</organism>
<dbReference type="AlphaFoldDB" id="A0A7D8YVS6"/>